<dbReference type="AlphaFoldDB" id="A0A6B8RDM7"/>
<dbReference type="Gene3D" id="1.10.10.60">
    <property type="entry name" value="Homeodomain-like"/>
    <property type="match status" value="2"/>
</dbReference>
<dbReference type="SUPFAM" id="SSF46689">
    <property type="entry name" value="Homeodomain-like"/>
    <property type="match status" value="1"/>
</dbReference>
<dbReference type="GO" id="GO:0043565">
    <property type="term" value="F:sequence-specific DNA binding"/>
    <property type="evidence" value="ECO:0007669"/>
    <property type="project" value="InterPro"/>
</dbReference>
<evidence type="ECO:0000256" key="3">
    <source>
        <dbReference type="ARBA" id="ARBA00023163"/>
    </source>
</evidence>
<dbReference type="InterPro" id="IPR037923">
    <property type="entry name" value="HTH-like"/>
</dbReference>
<dbReference type="OrthoDB" id="192171at2"/>
<name>A0A6B8RDM7_9BACL</name>
<dbReference type="SUPFAM" id="SSF51215">
    <property type="entry name" value="Regulatory protein AraC"/>
    <property type="match status" value="1"/>
</dbReference>
<accession>A0A6B8RDM7</accession>
<evidence type="ECO:0000259" key="4">
    <source>
        <dbReference type="PROSITE" id="PS01124"/>
    </source>
</evidence>
<keyword evidence="1" id="KW-0805">Transcription regulation</keyword>
<gene>
    <name evidence="5" type="ORF">EHS13_05005</name>
</gene>
<feature type="domain" description="HTH araC/xylS-type" evidence="4">
    <location>
        <begin position="193"/>
        <end position="291"/>
    </location>
</feature>
<dbReference type="InterPro" id="IPR009057">
    <property type="entry name" value="Homeodomain-like_sf"/>
</dbReference>
<dbReference type="PROSITE" id="PS01124">
    <property type="entry name" value="HTH_ARAC_FAMILY_2"/>
    <property type="match status" value="1"/>
</dbReference>
<evidence type="ECO:0000313" key="5">
    <source>
        <dbReference type="EMBL" id="QGQ94309.1"/>
    </source>
</evidence>
<evidence type="ECO:0000256" key="1">
    <source>
        <dbReference type="ARBA" id="ARBA00023015"/>
    </source>
</evidence>
<dbReference type="KEGG" id="ppsc:EHS13_05005"/>
<dbReference type="InterPro" id="IPR018062">
    <property type="entry name" value="HTH_AraC-typ_CS"/>
</dbReference>
<dbReference type="EMBL" id="CP034235">
    <property type="protein sequence ID" value="QGQ94309.1"/>
    <property type="molecule type" value="Genomic_DNA"/>
</dbReference>
<keyword evidence="3" id="KW-0804">Transcription</keyword>
<keyword evidence="6" id="KW-1185">Reference proteome</keyword>
<dbReference type="SMART" id="SM00342">
    <property type="entry name" value="HTH_ARAC"/>
    <property type="match status" value="1"/>
</dbReference>
<dbReference type="InterPro" id="IPR018060">
    <property type="entry name" value="HTH_AraC"/>
</dbReference>
<dbReference type="PROSITE" id="PS00041">
    <property type="entry name" value="HTH_ARAC_FAMILY_1"/>
    <property type="match status" value="1"/>
</dbReference>
<dbReference type="PANTHER" id="PTHR43280">
    <property type="entry name" value="ARAC-FAMILY TRANSCRIPTIONAL REGULATOR"/>
    <property type="match status" value="1"/>
</dbReference>
<dbReference type="Proteomes" id="UP000426246">
    <property type="component" value="Chromosome"/>
</dbReference>
<dbReference type="GO" id="GO:0003700">
    <property type="term" value="F:DNA-binding transcription factor activity"/>
    <property type="evidence" value="ECO:0007669"/>
    <property type="project" value="InterPro"/>
</dbReference>
<evidence type="ECO:0000313" key="6">
    <source>
        <dbReference type="Proteomes" id="UP000426246"/>
    </source>
</evidence>
<dbReference type="RefSeq" id="WP_155699311.1">
    <property type="nucleotide sequence ID" value="NZ_CP034235.1"/>
</dbReference>
<dbReference type="PANTHER" id="PTHR43280:SF2">
    <property type="entry name" value="HTH-TYPE TRANSCRIPTIONAL REGULATOR EXSA"/>
    <property type="match status" value="1"/>
</dbReference>
<sequence length="296" mass="34666">MQSPILNFITPPIPYYIDCGRSAYAIGEGHDNRRNLGVFDLIVVNKGTLFMGEGESKWALHAGEAIIIRPDLYHYTSAPCTEATEMMWVHFNIFGAWGEYSSMDACMDDLQHLRSKHEKITYLIHNHASTITIPKHFRIPPKALECIEQLMQLEKEPRTLSTWTQQSVFQLFLQHMDRQLTIIQDFTAIKVAEKVEAYIRLNYQLPLTNKQLQQEFNFHPNYLARCMQKVYGLTPMEYLNQYRLDQAKKLLIKTEWSVSRIAEEVGYNQISYFSVCFSRNEAISPLNYRKKYIRHL</sequence>
<protein>
    <submittedName>
        <fullName evidence="5">AraC family transcriptional regulator</fullName>
    </submittedName>
</protein>
<proteinExistence type="predicted"/>
<dbReference type="Pfam" id="PF12833">
    <property type="entry name" value="HTH_18"/>
    <property type="match status" value="1"/>
</dbReference>
<keyword evidence="2" id="KW-0238">DNA-binding</keyword>
<organism evidence="5 6">
    <name type="scientific">Paenibacillus psychroresistens</name>
    <dbReference type="NCBI Taxonomy" id="1778678"/>
    <lineage>
        <taxon>Bacteria</taxon>
        <taxon>Bacillati</taxon>
        <taxon>Bacillota</taxon>
        <taxon>Bacilli</taxon>
        <taxon>Bacillales</taxon>
        <taxon>Paenibacillaceae</taxon>
        <taxon>Paenibacillus</taxon>
    </lineage>
</organism>
<evidence type="ECO:0000256" key="2">
    <source>
        <dbReference type="ARBA" id="ARBA00023125"/>
    </source>
</evidence>
<reference evidence="6" key="1">
    <citation type="submission" date="2018-11" db="EMBL/GenBank/DDBJ databases">
        <title>Complete genome sequence of Paenibacillus sp. ML311-T8.</title>
        <authorList>
            <person name="Nam Y.-D."/>
            <person name="Kang J."/>
            <person name="Chung W.-H."/>
            <person name="Park Y.S."/>
        </authorList>
    </citation>
    <scope>NUCLEOTIDE SEQUENCE [LARGE SCALE GENOMIC DNA]</scope>
    <source>
        <strain evidence="6">ML311-T8</strain>
    </source>
</reference>